<keyword evidence="1" id="KW-0175">Coiled coil</keyword>
<dbReference type="EMBL" id="JAOQBH010000018">
    <property type="protein sequence ID" value="KAJ4123034.1"/>
    <property type="molecule type" value="Genomic_DNA"/>
</dbReference>
<protein>
    <submittedName>
        <fullName evidence="3">Uncharacterized protein</fullName>
    </submittedName>
</protein>
<evidence type="ECO:0000256" key="1">
    <source>
        <dbReference type="SAM" id="Coils"/>
    </source>
</evidence>
<dbReference type="Proteomes" id="UP001152024">
    <property type="component" value="Unassembled WGS sequence"/>
</dbReference>
<feature type="compositionally biased region" description="Low complexity" evidence="2">
    <location>
        <begin position="205"/>
        <end position="238"/>
    </location>
</feature>
<reference evidence="3" key="1">
    <citation type="submission" date="2022-09" db="EMBL/GenBank/DDBJ databases">
        <title>Fusarium specimens isolated from Avocado Roots.</title>
        <authorList>
            <person name="Stajich J."/>
            <person name="Roper C."/>
            <person name="Heimlech-Rivalta G."/>
        </authorList>
    </citation>
    <scope>NUCLEOTIDE SEQUENCE</scope>
    <source>
        <strain evidence="3">CF00095</strain>
    </source>
</reference>
<feature type="coiled-coil region" evidence="1">
    <location>
        <begin position="106"/>
        <end position="138"/>
    </location>
</feature>
<evidence type="ECO:0000313" key="4">
    <source>
        <dbReference type="Proteomes" id="UP001152024"/>
    </source>
</evidence>
<gene>
    <name evidence="3" type="ORF">NW768_010026</name>
</gene>
<comment type="caution">
    <text evidence="3">The sequence shown here is derived from an EMBL/GenBank/DDBJ whole genome shotgun (WGS) entry which is preliminary data.</text>
</comment>
<accession>A0ABQ8R1E7</accession>
<feature type="region of interest" description="Disordered" evidence="2">
    <location>
        <begin position="205"/>
        <end position="253"/>
    </location>
</feature>
<sequence>MAPIVPQCQNIPLANDDFGDITDKATIEEVLNHLLTKYQTLSRVIEARKQHHMRFYSISYDYGHQAYIDKLISTRHIVLRALERAQKRFMAIHYEKEQWYAWVKNAQDEEEENRDKEQKKIRQEAQLFQRHMKQLEVRLEYMRKKEEQKIQDAFLDEAYKERMAQSEDDDEAWDPIEDMEDDKMNQYIDLIKHFLWMPIDLKEPTSTAEASSETPAEASSSATPSEPKAPAPAASAKTLKNKKKKGKAKSNANKATDFEDSLVGQLKLLAMHHRAEEAEQKELQEPDKNNIETEEEMRKRLSEGVKKNLDNLSGMQIVGTLENPHETWDKTAPLPEDEIDSLIHDIREIKLLLFCRLVLSQASLLPAALRANSVQEFLNDNTIAESDLRDLCLKVAEPTLQNIRDACADFARGDKPD</sequence>
<proteinExistence type="predicted"/>
<name>A0ABQ8R1E7_FUSEQ</name>
<evidence type="ECO:0000313" key="3">
    <source>
        <dbReference type="EMBL" id="KAJ4123034.1"/>
    </source>
</evidence>
<evidence type="ECO:0000256" key="2">
    <source>
        <dbReference type="SAM" id="MobiDB-lite"/>
    </source>
</evidence>
<feature type="compositionally biased region" description="Basic residues" evidence="2">
    <location>
        <begin position="239"/>
        <end position="248"/>
    </location>
</feature>
<organism evidence="3 4">
    <name type="scientific">Fusarium equiseti</name>
    <name type="common">Fusarium scirpi</name>
    <dbReference type="NCBI Taxonomy" id="61235"/>
    <lineage>
        <taxon>Eukaryota</taxon>
        <taxon>Fungi</taxon>
        <taxon>Dikarya</taxon>
        <taxon>Ascomycota</taxon>
        <taxon>Pezizomycotina</taxon>
        <taxon>Sordariomycetes</taxon>
        <taxon>Hypocreomycetidae</taxon>
        <taxon>Hypocreales</taxon>
        <taxon>Nectriaceae</taxon>
        <taxon>Fusarium</taxon>
        <taxon>Fusarium incarnatum-equiseti species complex</taxon>
    </lineage>
</organism>
<keyword evidence="4" id="KW-1185">Reference proteome</keyword>